<evidence type="ECO:0000256" key="1">
    <source>
        <dbReference type="SAM" id="Phobius"/>
    </source>
</evidence>
<protein>
    <submittedName>
        <fullName evidence="2">Uncharacterized protein</fullName>
    </submittedName>
</protein>
<dbReference type="EMBL" id="LQQA01000012">
    <property type="protein sequence ID" value="ORX15923.1"/>
    <property type="molecule type" value="Genomic_DNA"/>
</dbReference>
<reference evidence="2 3" key="1">
    <citation type="submission" date="2016-01" db="EMBL/GenBank/DDBJ databases">
        <title>The new phylogeny of the genus Mycobacterium.</title>
        <authorList>
            <person name="Tarcisio F."/>
            <person name="Conor M."/>
            <person name="Antonella G."/>
            <person name="Elisabetta G."/>
            <person name="Giulia F.S."/>
            <person name="Sara T."/>
            <person name="Anna F."/>
            <person name="Clotilde B."/>
            <person name="Roberto B."/>
            <person name="Veronica D.S."/>
            <person name="Fabio R."/>
            <person name="Monica P."/>
            <person name="Olivier J."/>
            <person name="Enrico T."/>
            <person name="Nicola S."/>
        </authorList>
    </citation>
    <scope>NUCLEOTIDE SEQUENCE [LARGE SCALE GENOMIC DNA]</scope>
    <source>
        <strain evidence="2 3">ATCC 700010</strain>
    </source>
</reference>
<organism evidence="2 3">
    <name type="scientific">Mycolicibacterium wolinskyi</name>
    <dbReference type="NCBI Taxonomy" id="59750"/>
    <lineage>
        <taxon>Bacteria</taxon>
        <taxon>Bacillati</taxon>
        <taxon>Actinomycetota</taxon>
        <taxon>Actinomycetes</taxon>
        <taxon>Mycobacteriales</taxon>
        <taxon>Mycobacteriaceae</taxon>
        <taxon>Mycolicibacterium</taxon>
    </lineage>
</organism>
<comment type="caution">
    <text evidence="2">The sequence shown here is derived from an EMBL/GenBank/DDBJ whole genome shotgun (WGS) entry which is preliminary data.</text>
</comment>
<accession>A0A1X2FBV1</accession>
<dbReference type="AlphaFoldDB" id="A0A1X2FBV1"/>
<keyword evidence="1" id="KW-0812">Transmembrane</keyword>
<keyword evidence="1" id="KW-1133">Transmembrane helix</keyword>
<proteinExistence type="predicted"/>
<evidence type="ECO:0000313" key="2">
    <source>
        <dbReference type="EMBL" id="ORX15923.1"/>
    </source>
</evidence>
<gene>
    <name evidence="2" type="ORF">AWC31_00605</name>
</gene>
<evidence type="ECO:0000313" key="3">
    <source>
        <dbReference type="Proteomes" id="UP000193964"/>
    </source>
</evidence>
<dbReference type="Proteomes" id="UP000193964">
    <property type="component" value="Unassembled WGS sequence"/>
</dbReference>
<feature type="transmembrane region" description="Helical" evidence="1">
    <location>
        <begin position="36"/>
        <end position="56"/>
    </location>
</feature>
<keyword evidence="1" id="KW-0472">Membrane</keyword>
<sequence length="88" mass="9583">MAMPRRGRWLAVAAIVMVLGAHLGVGATLINQWGFSVGVGIALLVAKLVAGVGVHATRRWRYHQHRAVKCADPARGHGRRRWRLGRGA</sequence>
<name>A0A1X2FBV1_9MYCO</name>